<organism evidence="1 2">
    <name type="scientific">Pelagerythrobacter rhizovicinus</name>
    <dbReference type="NCBI Taxonomy" id="2268576"/>
    <lineage>
        <taxon>Bacteria</taxon>
        <taxon>Pseudomonadati</taxon>
        <taxon>Pseudomonadota</taxon>
        <taxon>Alphaproteobacteria</taxon>
        <taxon>Sphingomonadales</taxon>
        <taxon>Erythrobacteraceae</taxon>
        <taxon>Pelagerythrobacter</taxon>
    </lineage>
</organism>
<protein>
    <submittedName>
        <fullName evidence="1">Uncharacterized protein</fullName>
    </submittedName>
</protein>
<comment type="caution">
    <text evidence="1">The sequence shown here is derived from an EMBL/GenBank/DDBJ whole genome shotgun (WGS) entry which is preliminary data.</text>
</comment>
<keyword evidence="2" id="KW-1185">Reference proteome</keyword>
<dbReference type="OrthoDB" id="1095281at2"/>
<proteinExistence type="predicted"/>
<dbReference type="EMBL" id="SDPV01000002">
    <property type="protein sequence ID" value="RXZ64246.1"/>
    <property type="molecule type" value="Genomic_DNA"/>
</dbReference>
<reference evidence="1 2" key="1">
    <citation type="submission" date="2019-01" db="EMBL/GenBank/DDBJ databases">
        <title>Altererythrobacter rhizovicinus sp. nov., isolated from the rhizosphere soil of Haloxylon ammodendron.</title>
        <authorList>
            <person name="Li H.-P."/>
            <person name="Gou J.-Y."/>
            <person name="Yao D."/>
            <person name="Han Q.-Q."/>
            <person name="Shao K.-Z."/>
            <person name="Zhao Q."/>
            <person name="Zhang J.-L."/>
        </authorList>
    </citation>
    <scope>NUCLEOTIDE SEQUENCE [LARGE SCALE GENOMIC DNA]</scope>
    <source>
        <strain evidence="1 2">AY-3R</strain>
    </source>
</reference>
<dbReference type="RefSeq" id="WP_129524558.1">
    <property type="nucleotide sequence ID" value="NZ_SDPV01000002.1"/>
</dbReference>
<name>A0A4V1QVY2_9SPHN</name>
<dbReference type="Proteomes" id="UP000293623">
    <property type="component" value="Unassembled WGS sequence"/>
</dbReference>
<gene>
    <name evidence="1" type="ORF">ETX26_10055</name>
</gene>
<evidence type="ECO:0000313" key="1">
    <source>
        <dbReference type="EMBL" id="RXZ64246.1"/>
    </source>
</evidence>
<accession>A0A4V1QVY2</accession>
<evidence type="ECO:0000313" key="2">
    <source>
        <dbReference type="Proteomes" id="UP000293623"/>
    </source>
</evidence>
<sequence>MTNYLDEFPIPAELLPPRLFGLLSPVGTESDLRVDVTTRFEVDPYGPGREHVHMIMALASDQGPGDLSKYGETGHGVVYFSQPDVHEFGEIREFQPSVSGLDYIVASQGGGSFFAYHLAEKVWIALGLTPRVLGGDAQKLVYDDLSLPEFGVAEGEVSTEYHYTSKRNVNWSMSNAYLRRYLWMRGAYGVRLFFYQTLLPDCVQIRDLMQGETHIVLNPEGSWYDLDIREYEERLLIQVWAIVHAVEPTLCPEPTAEGLVWPGVDGAMTHARADALTATTPVHLNDQFLERYEQSGFFDTIPAKVGQAWYCSPSYLGQWSFTDCVRLGRNMVRVPLRELYKPKPDREILHAHAHVLTPEKVAEFDPSEEHIAGKTGRLASELLRFGEAFGAIGQSFGDDREPVDIVGLSRTEINANGWLHYPELVRLAQVAPLEMTEQAFLSRCKSIHEIWQKIPNAFLRNLLVRAGHTRADIKDLGSLKLLQALTNVLERLNGDGEDLDSFGAGTDPDDLTRRNAALAPLFINNELRIGDAHNAGETLAQLESLSFDIASVNQGFGKALDHVFDGVIAAFSHMNTQAEALLDR</sequence>
<dbReference type="AlphaFoldDB" id="A0A4V1QVY2"/>